<proteinExistence type="inferred from homology"/>
<sequence>MEEEGKKLILFGQDFSKIPCFRSSWLYGVSGGIGSSLLYFLFTSKPKIACHVGFSAMIGITMSYWVVCRYEWSRRTLELQKMQEYVEKRVLMDGTEMEKLYDAEVANVSHTTQKKV</sequence>
<evidence type="ECO:0000256" key="7">
    <source>
        <dbReference type="ARBA" id="ARBA00023128"/>
    </source>
</evidence>
<evidence type="ECO:0000256" key="6">
    <source>
        <dbReference type="ARBA" id="ARBA00022989"/>
    </source>
</evidence>
<gene>
    <name evidence="10" type="ORF">g.13917</name>
</gene>
<keyword evidence="7" id="KW-0496">Mitochondrion</keyword>
<dbReference type="EMBL" id="GEBQ01007043">
    <property type="protein sequence ID" value="JAT32934.1"/>
    <property type="molecule type" value="Transcribed_RNA"/>
</dbReference>
<evidence type="ECO:0000256" key="1">
    <source>
        <dbReference type="ARBA" id="ARBA00004273"/>
    </source>
</evidence>
<evidence type="ECO:0000313" key="10">
    <source>
        <dbReference type="EMBL" id="JAT32934.1"/>
    </source>
</evidence>
<evidence type="ECO:0000256" key="2">
    <source>
        <dbReference type="ARBA" id="ARBA00009575"/>
    </source>
</evidence>
<dbReference type="InterPro" id="IPR022533">
    <property type="entry name" value="Cox20"/>
</dbReference>
<comment type="similarity">
    <text evidence="2">Belongs to the COX20 family.</text>
</comment>
<keyword evidence="8 9" id="KW-0472">Membrane</keyword>
<evidence type="ECO:0000256" key="9">
    <source>
        <dbReference type="SAM" id="Phobius"/>
    </source>
</evidence>
<dbReference type="PRINTS" id="PR02049">
    <property type="entry name" value="PROTEINF36A"/>
</dbReference>
<dbReference type="Pfam" id="PF12597">
    <property type="entry name" value="Cox20"/>
    <property type="match status" value="1"/>
</dbReference>
<keyword evidence="5" id="KW-0999">Mitochondrion inner membrane</keyword>
<protein>
    <recommendedName>
        <fullName evidence="3">Cytochrome c oxidase assembly protein COX20, mitochondrial</fullName>
    </recommendedName>
</protein>
<name>A0A1B6MAQ3_9HEMI</name>
<comment type="subcellular location">
    <subcellularLocation>
        <location evidence="1">Mitochondrion inner membrane</location>
    </subcellularLocation>
</comment>
<evidence type="ECO:0000256" key="3">
    <source>
        <dbReference type="ARBA" id="ARBA00017689"/>
    </source>
</evidence>
<organism evidence="10">
    <name type="scientific">Graphocephala atropunctata</name>
    <dbReference type="NCBI Taxonomy" id="36148"/>
    <lineage>
        <taxon>Eukaryota</taxon>
        <taxon>Metazoa</taxon>
        <taxon>Ecdysozoa</taxon>
        <taxon>Arthropoda</taxon>
        <taxon>Hexapoda</taxon>
        <taxon>Insecta</taxon>
        <taxon>Pterygota</taxon>
        <taxon>Neoptera</taxon>
        <taxon>Paraneoptera</taxon>
        <taxon>Hemiptera</taxon>
        <taxon>Auchenorrhyncha</taxon>
        <taxon>Membracoidea</taxon>
        <taxon>Cicadellidae</taxon>
        <taxon>Cicadellinae</taxon>
        <taxon>Cicadellini</taxon>
        <taxon>Graphocephala</taxon>
    </lineage>
</organism>
<keyword evidence="6 9" id="KW-1133">Transmembrane helix</keyword>
<feature type="transmembrane region" description="Helical" evidence="9">
    <location>
        <begin position="48"/>
        <end position="67"/>
    </location>
</feature>
<keyword evidence="4 9" id="KW-0812">Transmembrane</keyword>
<dbReference type="GO" id="GO:0033617">
    <property type="term" value="P:mitochondrial respiratory chain complex IV assembly"/>
    <property type="evidence" value="ECO:0007669"/>
    <property type="project" value="InterPro"/>
</dbReference>
<accession>A0A1B6MAQ3</accession>
<evidence type="ECO:0000256" key="5">
    <source>
        <dbReference type="ARBA" id="ARBA00022792"/>
    </source>
</evidence>
<evidence type="ECO:0000256" key="8">
    <source>
        <dbReference type="ARBA" id="ARBA00023136"/>
    </source>
</evidence>
<reference evidence="10" key="1">
    <citation type="submission" date="2015-11" db="EMBL/GenBank/DDBJ databases">
        <title>De novo transcriptome assembly of four potential Pierce s Disease insect vectors from Arizona vineyards.</title>
        <authorList>
            <person name="Tassone E.E."/>
        </authorList>
    </citation>
    <scope>NUCLEOTIDE SEQUENCE</scope>
</reference>
<dbReference type="PANTHER" id="PTHR31586:SF1">
    <property type="entry name" value="CYTOCHROME C OXIDASE ASSEMBLY PROTEIN COX20, MITOCHONDRIAL"/>
    <property type="match status" value="1"/>
</dbReference>
<dbReference type="GO" id="GO:0005743">
    <property type="term" value="C:mitochondrial inner membrane"/>
    <property type="evidence" value="ECO:0007669"/>
    <property type="project" value="UniProtKB-SubCell"/>
</dbReference>
<feature type="transmembrane region" description="Helical" evidence="9">
    <location>
        <begin position="25"/>
        <end position="42"/>
    </location>
</feature>
<dbReference type="AlphaFoldDB" id="A0A1B6MAQ3"/>
<evidence type="ECO:0000256" key="4">
    <source>
        <dbReference type="ARBA" id="ARBA00022692"/>
    </source>
</evidence>
<dbReference type="PANTHER" id="PTHR31586">
    <property type="entry name" value="CYTOCHROME C OXIDASE PROTEIN 20"/>
    <property type="match status" value="1"/>
</dbReference>